<dbReference type="EMBL" id="JASMWN010000060">
    <property type="protein sequence ID" value="MDU9007209.1"/>
    <property type="molecule type" value="Genomic_DNA"/>
</dbReference>
<evidence type="ECO:0000259" key="2">
    <source>
        <dbReference type="Pfam" id="PF03428"/>
    </source>
</evidence>
<evidence type="ECO:0000256" key="1">
    <source>
        <dbReference type="SAM" id="MobiDB-lite"/>
    </source>
</evidence>
<evidence type="ECO:0000313" key="5">
    <source>
        <dbReference type="Proteomes" id="UP001255416"/>
    </source>
</evidence>
<keyword evidence="5" id="KW-1185">Reference proteome</keyword>
<evidence type="ECO:0000313" key="4">
    <source>
        <dbReference type="EMBL" id="MDU9007209.1"/>
    </source>
</evidence>
<dbReference type="InterPro" id="IPR021760">
    <property type="entry name" value="RepC_C"/>
</dbReference>
<sequence length="412" mass="45325">MRPKQTSDLCYIPKNKALLACKRVAAHIGLKASDMMLLDTFGAFTQSQDWEEGRRPIVWASNAYLMEQTGFSLSALKRHARRLVDAGLIAFKDSPNGKRWGHRDAEGHIIEAYGYDLAPLAARAEEFEVLFAHLQAERQLCARAKRQITIMRRTIHAKLETALEQAVSGPWTVLSAAFQALLDRLPRGSMGSDWLFDLLQRFTALKEKIDAALMEQDEAVEISVENDTENGELSTKHTKEMNPKGSVNEPHILDTNQPYPVISNSSENEETAGVVTTPNAEAPVETEQGDWSTTAKKKRGTVLDLGTVMQACPGFTQMSRDLGGYIENWSELHRVAAQVRPMVGVSEHAWAVAQDRLGPQAAAAAMALIFDKFSDGEVTSPGGYLRGMVEKAGAGELHLERSFYGRLTGAAA</sequence>
<dbReference type="Proteomes" id="UP001255416">
    <property type="component" value="Unassembled WGS sequence"/>
</dbReference>
<organism evidence="4 5">
    <name type="scientific">Sedimentitalea todarodis</name>
    <dbReference type="NCBI Taxonomy" id="1631240"/>
    <lineage>
        <taxon>Bacteria</taxon>
        <taxon>Pseudomonadati</taxon>
        <taxon>Pseudomonadota</taxon>
        <taxon>Alphaproteobacteria</taxon>
        <taxon>Rhodobacterales</taxon>
        <taxon>Paracoccaceae</taxon>
        <taxon>Sedimentitalea</taxon>
    </lineage>
</organism>
<dbReference type="Pfam" id="PF11800">
    <property type="entry name" value="RP-C_C"/>
    <property type="match status" value="1"/>
</dbReference>
<dbReference type="InterPro" id="IPR005090">
    <property type="entry name" value="RepC_N"/>
</dbReference>
<protein>
    <submittedName>
        <fullName evidence="4">Plasmid replication protein RepC</fullName>
    </submittedName>
</protein>
<reference evidence="5" key="1">
    <citation type="submission" date="2023-05" db="EMBL/GenBank/DDBJ databases">
        <title>Sedimentitalea sp. nov. JM2-8.</title>
        <authorList>
            <person name="Huang J."/>
        </authorList>
    </citation>
    <scope>NUCLEOTIDE SEQUENCE [LARGE SCALE GENOMIC DNA]</scope>
    <source>
        <strain evidence="5">KHS03</strain>
    </source>
</reference>
<comment type="caution">
    <text evidence="4">The sequence shown here is derived from an EMBL/GenBank/DDBJ whole genome shotgun (WGS) entry which is preliminary data.</text>
</comment>
<accession>A0ABU3VM49</accession>
<dbReference type="NCBIfam" id="NF040974">
    <property type="entry name" value="RepABC_RepC"/>
    <property type="match status" value="1"/>
</dbReference>
<proteinExistence type="predicted"/>
<evidence type="ECO:0000259" key="3">
    <source>
        <dbReference type="Pfam" id="PF11800"/>
    </source>
</evidence>
<dbReference type="Pfam" id="PF03428">
    <property type="entry name" value="RP-C"/>
    <property type="match status" value="1"/>
</dbReference>
<dbReference type="InterPro" id="IPR047611">
    <property type="entry name" value="RepABC_RepC"/>
</dbReference>
<feature type="domain" description="Plasmid replication protein C N-terminal" evidence="2">
    <location>
        <begin position="12"/>
        <end position="162"/>
    </location>
</feature>
<feature type="region of interest" description="Disordered" evidence="1">
    <location>
        <begin position="227"/>
        <end position="256"/>
    </location>
</feature>
<name>A0ABU3VM49_9RHOB</name>
<feature type="domain" description="Plasmid replication protein C C-terminal" evidence="3">
    <location>
        <begin position="305"/>
        <end position="407"/>
    </location>
</feature>
<gene>
    <name evidence="4" type="primary">repC</name>
    <name evidence="4" type="ORF">QO231_25760</name>
</gene>